<accession>A0A6J6KUZ1</accession>
<evidence type="ECO:0000313" key="1">
    <source>
        <dbReference type="EMBL" id="CAB4651945.1"/>
    </source>
</evidence>
<name>A0A6J6KUZ1_9ZZZZ</name>
<dbReference type="InterPro" id="IPR004119">
    <property type="entry name" value="EcKL"/>
</dbReference>
<reference evidence="1" key="1">
    <citation type="submission" date="2020-05" db="EMBL/GenBank/DDBJ databases">
        <authorList>
            <person name="Chiriac C."/>
            <person name="Salcher M."/>
            <person name="Ghai R."/>
            <person name="Kavagutti S V."/>
        </authorList>
    </citation>
    <scope>NUCLEOTIDE SEQUENCE</scope>
</reference>
<dbReference type="EMBL" id="CAEZWE010000027">
    <property type="protein sequence ID" value="CAB4651945.1"/>
    <property type="molecule type" value="Genomic_DNA"/>
</dbReference>
<sequence length="381" mass="42077">MDEYPARSEKGVTHGFNAIALDSGVYGRRVGQKAYNQEAINADFWRMVFGAEVSASAPKRIGEGQVGMNLRYQLTSDAAHVPSSVVLKMASPDETSRATGIALRNYEREVKFYNELVTTIDVRSPRCWFADWNADTGDIAIVLEDMAPAEQGDQIDGCGVEQARLAVDQLIMMQGPRWGDDSLSEVDWLQRREAGDIDRLSGLFNMFLPGFLGIYTEAILGEVGREGVECVEALASKIGDYVMKKDAPFTVTHGDFRLDNLLFASPAGGVECCVVDWQTPGHGNGIGDLAYFIGAGLLPEARRLHEWELVDRYIAGIEGYGHKLDHDWVRDHYRREAISGIVMAVIASQIVGRTTRGDKMFEVMATRHLLQALENNALGLL</sequence>
<dbReference type="Gene3D" id="3.90.1200.10">
    <property type="match status" value="1"/>
</dbReference>
<proteinExistence type="predicted"/>
<gene>
    <name evidence="1" type="ORF">UFOPK2169_00823</name>
</gene>
<organism evidence="1">
    <name type="scientific">freshwater metagenome</name>
    <dbReference type="NCBI Taxonomy" id="449393"/>
    <lineage>
        <taxon>unclassified sequences</taxon>
        <taxon>metagenomes</taxon>
        <taxon>ecological metagenomes</taxon>
    </lineage>
</organism>
<dbReference type="SUPFAM" id="SSF56112">
    <property type="entry name" value="Protein kinase-like (PK-like)"/>
    <property type="match status" value="1"/>
</dbReference>
<dbReference type="Pfam" id="PF02958">
    <property type="entry name" value="EcKL"/>
    <property type="match status" value="1"/>
</dbReference>
<dbReference type="PANTHER" id="PTHR11012">
    <property type="entry name" value="PROTEIN KINASE-LIKE DOMAIN-CONTAINING"/>
    <property type="match status" value="1"/>
</dbReference>
<dbReference type="AlphaFoldDB" id="A0A6J6KUZ1"/>
<protein>
    <submittedName>
        <fullName evidence="1">Unannotated protein</fullName>
    </submittedName>
</protein>
<dbReference type="InterPro" id="IPR011009">
    <property type="entry name" value="Kinase-like_dom_sf"/>
</dbReference>
<dbReference type="PANTHER" id="PTHR11012:SF30">
    <property type="entry name" value="PROTEIN KINASE-LIKE DOMAIN-CONTAINING"/>
    <property type="match status" value="1"/>
</dbReference>